<evidence type="ECO:0000313" key="2">
    <source>
        <dbReference type="EMBL" id="ODV73170.1"/>
    </source>
</evidence>
<evidence type="ECO:0008006" key="4">
    <source>
        <dbReference type="Google" id="ProtNLM"/>
    </source>
</evidence>
<gene>
    <name evidence="2" type="ORF">CYBJADRAFT_167774</name>
</gene>
<sequence length="87" mass="9190">MLTTTACCALLCALLCALFPFAVGCVFELFTARATTVDLAKRPNVDADDDSHPIGALPHAENVLCALEREGLPLQLTTQPSQCNVSA</sequence>
<evidence type="ECO:0000313" key="3">
    <source>
        <dbReference type="Proteomes" id="UP000094389"/>
    </source>
</evidence>
<dbReference type="AlphaFoldDB" id="A0A1E4S0Z1"/>
<keyword evidence="1" id="KW-0732">Signal</keyword>
<dbReference type="Proteomes" id="UP000094389">
    <property type="component" value="Unassembled WGS sequence"/>
</dbReference>
<dbReference type="RefSeq" id="XP_020070209.1">
    <property type="nucleotide sequence ID" value="XM_020215070.1"/>
</dbReference>
<proteinExistence type="predicted"/>
<name>A0A1E4S0Z1_CYBJN</name>
<protein>
    <recommendedName>
        <fullName evidence="4">Secreted protein</fullName>
    </recommendedName>
</protein>
<feature type="signal peptide" evidence="1">
    <location>
        <begin position="1"/>
        <end position="24"/>
    </location>
</feature>
<accession>A0A1E4S0Z1</accession>
<dbReference type="EMBL" id="KV453931">
    <property type="protein sequence ID" value="ODV73170.1"/>
    <property type="molecule type" value="Genomic_DNA"/>
</dbReference>
<keyword evidence="3" id="KW-1185">Reference proteome</keyword>
<reference evidence="2 3" key="1">
    <citation type="journal article" date="2016" name="Proc. Natl. Acad. Sci. U.S.A.">
        <title>Comparative genomics of biotechnologically important yeasts.</title>
        <authorList>
            <person name="Riley R."/>
            <person name="Haridas S."/>
            <person name="Wolfe K.H."/>
            <person name="Lopes M.R."/>
            <person name="Hittinger C.T."/>
            <person name="Goeker M."/>
            <person name="Salamov A.A."/>
            <person name="Wisecaver J.H."/>
            <person name="Long T.M."/>
            <person name="Calvey C.H."/>
            <person name="Aerts A.L."/>
            <person name="Barry K.W."/>
            <person name="Choi C."/>
            <person name="Clum A."/>
            <person name="Coughlan A.Y."/>
            <person name="Deshpande S."/>
            <person name="Douglass A.P."/>
            <person name="Hanson S.J."/>
            <person name="Klenk H.-P."/>
            <person name="LaButti K.M."/>
            <person name="Lapidus A."/>
            <person name="Lindquist E.A."/>
            <person name="Lipzen A.M."/>
            <person name="Meier-Kolthoff J.P."/>
            <person name="Ohm R.A."/>
            <person name="Otillar R.P."/>
            <person name="Pangilinan J.L."/>
            <person name="Peng Y."/>
            <person name="Rokas A."/>
            <person name="Rosa C.A."/>
            <person name="Scheuner C."/>
            <person name="Sibirny A.A."/>
            <person name="Slot J.C."/>
            <person name="Stielow J.B."/>
            <person name="Sun H."/>
            <person name="Kurtzman C.P."/>
            <person name="Blackwell M."/>
            <person name="Grigoriev I.V."/>
            <person name="Jeffries T.W."/>
        </authorList>
    </citation>
    <scope>NUCLEOTIDE SEQUENCE [LARGE SCALE GENOMIC DNA]</scope>
    <source>
        <strain evidence="3">ATCC 18201 / CBS 1600 / BCRC 20928 / JCM 3617 / NBRC 0987 / NRRL Y-1542</strain>
    </source>
</reference>
<evidence type="ECO:0000256" key="1">
    <source>
        <dbReference type="SAM" id="SignalP"/>
    </source>
</evidence>
<organism evidence="2 3">
    <name type="scientific">Cyberlindnera jadinii (strain ATCC 18201 / CBS 1600 / BCRC 20928 / JCM 3617 / NBRC 0987 / NRRL Y-1542)</name>
    <name type="common">Torula yeast</name>
    <name type="synonym">Candida utilis</name>
    <dbReference type="NCBI Taxonomy" id="983966"/>
    <lineage>
        <taxon>Eukaryota</taxon>
        <taxon>Fungi</taxon>
        <taxon>Dikarya</taxon>
        <taxon>Ascomycota</taxon>
        <taxon>Saccharomycotina</taxon>
        <taxon>Saccharomycetes</taxon>
        <taxon>Phaffomycetales</taxon>
        <taxon>Phaffomycetaceae</taxon>
        <taxon>Cyberlindnera</taxon>
    </lineage>
</organism>
<dbReference type="GeneID" id="30989466"/>
<feature type="chain" id="PRO_5009162569" description="Secreted protein" evidence="1">
    <location>
        <begin position="25"/>
        <end position="87"/>
    </location>
</feature>